<dbReference type="Proteomes" id="UP000770015">
    <property type="component" value="Unassembled WGS sequence"/>
</dbReference>
<dbReference type="EMBL" id="JAGSXJ010000010">
    <property type="protein sequence ID" value="KAH6687840.1"/>
    <property type="molecule type" value="Genomic_DNA"/>
</dbReference>
<proteinExistence type="predicted"/>
<organism evidence="8 9">
    <name type="scientific">Plectosphaerella plurivora</name>
    <dbReference type="NCBI Taxonomy" id="936078"/>
    <lineage>
        <taxon>Eukaryota</taxon>
        <taxon>Fungi</taxon>
        <taxon>Dikarya</taxon>
        <taxon>Ascomycota</taxon>
        <taxon>Pezizomycotina</taxon>
        <taxon>Sordariomycetes</taxon>
        <taxon>Hypocreomycetidae</taxon>
        <taxon>Glomerellales</taxon>
        <taxon>Plectosphaerellaceae</taxon>
        <taxon>Plectosphaerella</taxon>
    </lineage>
</organism>
<dbReference type="Pfam" id="PF06657">
    <property type="entry name" value="Cep57_MT_bd"/>
    <property type="match status" value="1"/>
</dbReference>
<dbReference type="PANTHER" id="PTHR19336:SF9">
    <property type="entry name" value="SPINDLE POLE BODY PROTEIN PPC89"/>
    <property type="match status" value="1"/>
</dbReference>
<evidence type="ECO:0000256" key="1">
    <source>
        <dbReference type="ARBA" id="ARBA00004267"/>
    </source>
</evidence>
<feature type="compositionally biased region" description="Polar residues" evidence="5">
    <location>
        <begin position="24"/>
        <end position="47"/>
    </location>
</feature>
<dbReference type="OrthoDB" id="76453at2759"/>
<dbReference type="InterPro" id="IPR025925">
    <property type="entry name" value="PPC89_CLD"/>
</dbReference>
<feature type="coiled-coil region" evidence="4">
    <location>
        <begin position="994"/>
        <end position="1047"/>
    </location>
</feature>
<keyword evidence="3" id="KW-0206">Cytoskeleton</keyword>
<keyword evidence="4" id="KW-0175">Coiled coil</keyword>
<feature type="domain" description="PPC89 centrosome localisation" evidence="7">
    <location>
        <begin position="410"/>
        <end position="473"/>
    </location>
</feature>
<comment type="caution">
    <text evidence="8">The sequence shown here is derived from an EMBL/GenBank/DDBJ whole genome shotgun (WGS) entry which is preliminary data.</text>
</comment>
<comment type="subcellular location">
    <subcellularLocation>
        <location evidence="1">Cytoplasm</location>
        <location evidence="1">Cytoskeleton</location>
        <location evidence="1">Microtubule organizing center</location>
    </subcellularLocation>
</comment>
<dbReference type="Pfam" id="PF14197">
    <property type="entry name" value="Cep57_CLD_2"/>
    <property type="match status" value="2"/>
</dbReference>
<feature type="compositionally biased region" description="Basic and acidic residues" evidence="5">
    <location>
        <begin position="886"/>
        <end position="906"/>
    </location>
</feature>
<feature type="compositionally biased region" description="Basic and acidic residues" evidence="5">
    <location>
        <begin position="743"/>
        <end position="762"/>
    </location>
</feature>
<feature type="domain" description="PPC89 centrosome localisation" evidence="7">
    <location>
        <begin position="595"/>
        <end position="659"/>
    </location>
</feature>
<feature type="region of interest" description="Disordered" evidence="5">
    <location>
        <begin position="839"/>
        <end position="912"/>
    </location>
</feature>
<keyword evidence="9" id="KW-1185">Reference proteome</keyword>
<feature type="compositionally biased region" description="Polar residues" evidence="5">
    <location>
        <begin position="776"/>
        <end position="789"/>
    </location>
</feature>
<reference evidence="8" key="1">
    <citation type="journal article" date="2021" name="Nat. Commun.">
        <title>Genetic determinants of endophytism in the Arabidopsis root mycobiome.</title>
        <authorList>
            <person name="Mesny F."/>
            <person name="Miyauchi S."/>
            <person name="Thiergart T."/>
            <person name="Pickel B."/>
            <person name="Atanasova L."/>
            <person name="Karlsson M."/>
            <person name="Huettel B."/>
            <person name="Barry K.W."/>
            <person name="Haridas S."/>
            <person name="Chen C."/>
            <person name="Bauer D."/>
            <person name="Andreopoulos W."/>
            <person name="Pangilinan J."/>
            <person name="LaButti K."/>
            <person name="Riley R."/>
            <person name="Lipzen A."/>
            <person name="Clum A."/>
            <person name="Drula E."/>
            <person name="Henrissat B."/>
            <person name="Kohler A."/>
            <person name="Grigoriev I.V."/>
            <person name="Martin F.M."/>
            <person name="Hacquard S."/>
        </authorList>
    </citation>
    <scope>NUCLEOTIDE SEQUENCE</scope>
    <source>
        <strain evidence="8">MPI-SDFR-AT-0117</strain>
    </source>
</reference>
<evidence type="ECO:0000256" key="2">
    <source>
        <dbReference type="ARBA" id="ARBA00022490"/>
    </source>
</evidence>
<dbReference type="InterPro" id="IPR051756">
    <property type="entry name" value="Centrosomal_MT-associated"/>
</dbReference>
<feature type="region of interest" description="Disordered" evidence="5">
    <location>
        <begin position="706"/>
        <end position="804"/>
    </location>
</feature>
<dbReference type="GO" id="GO:0005815">
    <property type="term" value="C:microtubule organizing center"/>
    <property type="evidence" value="ECO:0007669"/>
    <property type="project" value="UniProtKB-SubCell"/>
</dbReference>
<evidence type="ECO:0008006" key="10">
    <source>
        <dbReference type="Google" id="ProtNLM"/>
    </source>
</evidence>
<keyword evidence="2" id="KW-0963">Cytoplasm</keyword>
<gene>
    <name evidence="8" type="ORF">F5X68DRAFT_206337</name>
</gene>
<accession>A0A9P9AD18</accession>
<evidence type="ECO:0000259" key="7">
    <source>
        <dbReference type="Pfam" id="PF14197"/>
    </source>
</evidence>
<feature type="compositionally biased region" description="Polar residues" evidence="5">
    <location>
        <begin position="853"/>
        <end position="885"/>
    </location>
</feature>
<feature type="compositionally biased region" description="Low complexity" evidence="5">
    <location>
        <begin position="839"/>
        <end position="851"/>
    </location>
</feature>
<feature type="coiled-coil region" evidence="4">
    <location>
        <begin position="407"/>
        <end position="469"/>
    </location>
</feature>
<evidence type="ECO:0000256" key="5">
    <source>
        <dbReference type="SAM" id="MobiDB-lite"/>
    </source>
</evidence>
<feature type="domain" description="Cep57 centrosome microtubule-binding" evidence="6">
    <location>
        <begin position="978"/>
        <end position="1054"/>
    </location>
</feature>
<protein>
    <recommendedName>
        <fullName evidence="10">Rhoptry protein</fullName>
    </recommendedName>
</protein>
<evidence type="ECO:0000313" key="9">
    <source>
        <dbReference type="Proteomes" id="UP000770015"/>
    </source>
</evidence>
<feature type="region of interest" description="Disordered" evidence="5">
    <location>
        <begin position="132"/>
        <end position="209"/>
    </location>
</feature>
<evidence type="ECO:0000256" key="4">
    <source>
        <dbReference type="SAM" id="Coils"/>
    </source>
</evidence>
<dbReference type="InterPro" id="IPR024957">
    <property type="entry name" value="Cep57_MT-bd_dom"/>
</dbReference>
<feature type="coiled-coil region" evidence="4">
    <location>
        <begin position="508"/>
        <end position="654"/>
    </location>
</feature>
<feature type="region of interest" description="Disordered" evidence="5">
    <location>
        <begin position="1"/>
        <end position="58"/>
    </location>
</feature>
<dbReference type="GO" id="GO:0008017">
    <property type="term" value="F:microtubule binding"/>
    <property type="evidence" value="ECO:0007669"/>
    <property type="project" value="InterPro"/>
</dbReference>
<dbReference type="PANTHER" id="PTHR19336">
    <property type="entry name" value="UNCHARACTERIZED DUF1167"/>
    <property type="match status" value="1"/>
</dbReference>
<evidence type="ECO:0000259" key="6">
    <source>
        <dbReference type="Pfam" id="PF06657"/>
    </source>
</evidence>
<name>A0A9P9AD18_9PEZI</name>
<feature type="compositionally biased region" description="Basic and acidic residues" evidence="5">
    <location>
        <begin position="139"/>
        <end position="154"/>
    </location>
</feature>
<feature type="compositionally biased region" description="Polar residues" evidence="5">
    <location>
        <begin position="178"/>
        <end position="201"/>
    </location>
</feature>
<dbReference type="Gene3D" id="6.10.250.3110">
    <property type="match status" value="1"/>
</dbReference>
<sequence>MESDAGVSRYRSRILREMKANRENPFNSPPSSTGSHGTVSPTMSSVFSDPDGESTRKLNEDIARLTGQTGGKLEVDWRVAHNKWPEFYGMPAANAANQPKARSSLPDHNKLVAALQSKESMASKNLARYLDESTQETWQDSKRTRAEMQPRVDDTDLSSNFTRSPKRPEMRLEPAQFAHQTRTRSPLSRTYNTRKASTTQPAPAVEQPTEEVDRFDHIRNAQALAATPKPASVRNMPSQHTPVDLDTIRNTFPSPATTDSPARNVAGGTLNSFFMPDISHLNDLVSGNLRFNGNYKNGVPILVRHGKVRDQGAPHTAYNHAEVDGLAIPEDEENIFVSMDMIRKEIEDLQEHDDLVQKHALDLETELEQLRKEVKRLKSRSSVDSAIGSRTASEPDTAAYERVMNEKIVLESQVVSLQTQLRQASRQAGANDEENTTLSLERDRALKKLQEACENIGDLMDKLDSREKELTATQKKLDATLQMQTNNSIAAQAAVFSTRDQTAVDKENQTLRADNASLRREKQTLQEELESLRADNNSLRREYESLLSENRSLRSNARTLMTDNEELRQGTESSQRELTALREEVEVLQQDMEILEQEKTTLKEDNDSLVRHNEKYFDENKLLRRENSGFERSINDLHDQNLRLSEEVEFLKQQLDHCRPLGKEDNFSIRLGHGEMEENEEGMTSAFFVPDITIDENSVMVDATSESQMAPPDMETQNKSIEIPDTTGPTDMSIGDVEQILDSGRETTSKSRSHKQDNHTKDLTNQAQKVAFSLPDDTQNSKSNHNMANKGSKRRTQSTQKSTIKGAMFQHVDDSTILSPEVTQNMSVSLDLRNKIHPQPAAAAPQSRARAGSVTQDMTTQSRKATKSSMKSTHQRSMTIDLTSGSRRETSTREHSVREPSVRDPKSNCPGLSPVARRVLDDLCAHNCKNCVVCSRITAHRGAITMKEAAEGKKRVKVAKPVPVSEQYALHGPYTEEPTMRPSQHPGHALAMVIKGLEDEAAHMKMELSKLQAKYNELNSALGRRERKELASDLKQALRRLEVKNDQIYALYDVLEGQRQADQAMSEEELEMTVFSITGLSVRDATQNLTIDGVLV</sequence>
<evidence type="ECO:0000313" key="8">
    <source>
        <dbReference type="EMBL" id="KAH6687840.1"/>
    </source>
</evidence>
<dbReference type="AlphaFoldDB" id="A0A9P9AD18"/>
<evidence type="ECO:0000256" key="3">
    <source>
        <dbReference type="ARBA" id="ARBA00023212"/>
    </source>
</evidence>
<dbReference type="Gene3D" id="1.20.58.90">
    <property type="match status" value="1"/>
</dbReference>